<dbReference type="OrthoDB" id="6132182at2759"/>
<dbReference type="Pfam" id="PF00264">
    <property type="entry name" value="Tyrosinase"/>
    <property type="match status" value="1"/>
</dbReference>
<protein>
    <recommendedName>
        <fullName evidence="4">Tyrosinase copper-binding domain-containing protein</fullName>
    </recommendedName>
</protein>
<evidence type="ECO:0000259" key="4">
    <source>
        <dbReference type="Pfam" id="PF00264"/>
    </source>
</evidence>
<dbReference type="PANTHER" id="PTHR11474">
    <property type="entry name" value="TYROSINASE FAMILY MEMBER"/>
    <property type="match status" value="1"/>
</dbReference>
<keyword evidence="1" id="KW-0479">Metal-binding</keyword>
<dbReference type="EMBL" id="PDNB01000335">
    <property type="protein sequence ID" value="PGG95531.1"/>
    <property type="molecule type" value="Genomic_DNA"/>
</dbReference>
<dbReference type="PANTHER" id="PTHR11474:SF116">
    <property type="entry name" value="TYROSINASE"/>
    <property type="match status" value="1"/>
</dbReference>
<sequence length="426" mass="47917">MQYIPAYLFAIWNILVIGSLGVTEAWDSRSQDFIDRGLRLLQLEGEASYNLYGVLSGRLKNRQDDSAGMCNRGDGHHCGDHDDARKEKYPPCTLENLIIRKEWRFMAKAERRKYIDAVYCLRSKPSLVSEEEAPGSKSLYDSFSAANFLAWHRYFVWAYDKALREECGYEGASPYWEWGYDVYDPHGSAVFDGSPYSMGSDGAPLPNRDPTYTSPPPPPLPADPNDPGFPAGLGGGCVMYGPFSDWNISFSPVNDQGATLDERLRYSPGCLKRDMNPYIGQHYNAFNWSTWTIEESKDMFGFLSRLSGAQGNFGTPDFETNLFGVHGGGHIFLGGMTGSHSDFFASPQEPAFFLHHGQIDRLWNIWQWLDIEERRDDLYGTLTFANIPPTRNGTLDDILDMGPLAPAIPTRDAMSIIDGPFCYLYV</sequence>
<proteinExistence type="predicted"/>
<feature type="compositionally biased region" description="Pro residues" evidence="2">
    <location>
        <begin position="213"/>
        <end position="224"/>
    </location>
</feature>
<gene>
    <name evidence="5" type="ORF">AJ79_10000</name>
</gene>
<organism evidence="5 6">
    <name type="scientific">Helicocarpus griseus UAMH5409</name>
    <dbReference type="NCBI Taxonomy" id="1447875"/>
    <lineage>
        <taxon>Eukaryota</taxon>
        <taxon>Fungi</taxon>
        <taxon>Dikarya</taxon>
        <taxon>Ascomycota</taxon>
        <taxon>Pezizomycotina</taxon>
        <taxon>Eurotiomycetes</taxon>
        <taxon>Eurotiomycetidae</taxon>
        <taxon>Onygenales</taxon>
        <taxon>Ajellomycetaceae</taxon>
        <taxon>Helicocarpus</taxon>
    </lineage>
</organism>
<name>A0A2B7WG80_9EURO</name>
<dbReference type="Gene3D" id="1.10.1280.10">
    <property type="entry name" value="Di-copper center containing domain from catechol oxidase"/>
    <property type="match status" value="1"/>
</dbReference>
<dbReference type="SUPFAM" id="SSF48056">
    <property type="entry name" value="Di-copper centre-containing domain"/>
    <property type="match status" value="1"/>
</dbReference>
<dbReference type="InterPro" id="IPR050316">
    <property type="entry name" value="Tyrosinase/Hemocyanin"/>
</dbReference>
<reference evidence="5 6" key="1">
    <citation type="submission" date="2017-10" db="EMBL/GenBank/DDBJ databases">
        <title>Comparative genomics in systemic dimorphic fungi from Ajellomycetaceae.</title>
        <authorList>
            <person name="Munoz J.F."/>
            <person name="Mcewen J.G."/>
            <person name="Clay O.K."/>
            <person name="Cuomo C.A."/>
        </authorList>
    </citation>
    <scope>NUCLEOTIDE SEQUENCE [LARGE SCALE GENOMIC DNA]</scope>
    <source>
        <strain evidence="5 6">UAMH5409</strain>
    </source>
</reference>
<evidence type="ECO:0000313" key="5">
    <source>
        <dbReference type="EMBL" id="PGG95531.1"/>
    </source>
</evidence>
<feature type="region of interest" description="Disordered" evidence="2">
    <location>
        <begin position="200"/>
        <end position="227"/>
    </location>
</feature>
<dbReference type="Proteomes" id="UP000223968">
    <property type="component" value="Unassembled WGS sequence"/>
</dbReference>
<dbReference type="InterPro" id="IPR002227">
    <property type="entry name" value="Tyrosinase_Cu-bd"/>
</dbReference>
<feature type="chain" id="PRO_5012496421" description="Tyrosinase copper-binding domain-containing protein" evidence="3">
    <location>
        <begin position="26"/>
        <end position="426"/>
    </location>
</feature>
<keyword evidence="6" id="KW-1185">Reference proteome</keyword>
<evidence type="ECO:0000256" key="1">
    <source>
        <dbReference type="ARBA" id="ARBA00022723"/>
    </source>
</evidence>
<feature type="signal peptide" evidence="3">
    <location>
        <begin position="1"/>
        <end position="25"/>
    </location>
</feature>
<evidence type="ECO:0000256" key="3">
    <source>
        <dbReference type="SAM" id="SignalP"/>
    </source>
</evidence>
<dbReference type="InterPro" id="IPR008922">
    <property type="entry name" value="Di-copper_centre_dom_sf"/>
</dbReference>
<feature type="domain" description="Tyrosinase copper-binding" evidence="4">
    <location>
        <begin position="145"/>
        <end position="368"/>
    </location>
</feature>
<comment type="caution">
    <text evidence="5">The sequence shown here is derived from an EMBL/GenBank/DDBJ whole genome shotgun (WGS) entry which is preliminary data.</text>
</comment>
<dbReference type="GO" id="GO:0046872">
    <property type="term" value="F:metal ion binding"/>
    <property type="evidence" value="ECO:0007669"/>
    <property type="project" value="UniProtKB-KW"/>
</dbReference>
<dbReference type="PRINTS" id="PR00092">
    <property type="entry name" value="TYROSINASE"/>
</dbReference>
<keyword evidence="3" id="KW-0732">Signal</keyword>
<evidence type="ECO:0000256" key="2">
    <source>
        <dbReference type="SAM" id="MobiDB-lite"/>
    </source>
</evidence>
<dbReference type="GO" id="GO:0016491">
    <property type="term" value="F:oxidoreductase activity"/>
    <property type="evidence" value="ECO:0007669"/>
    <property type="project" value="InterPro"/>
</dbReference>
<dbReference type="STRING" id="1447875.A0A2B7WG80"/>
<dbReference type="AlphaFoldDB" id="A0A2B7WG80"/>
<accession>A0A2B7WG80</accession>
<evidence type="ECO:0000313" key="6">
    <source>
        <dbReference type="Proteomes" id="UP000223968"/>
    </source>
</evidence>